<feature type="compositionally biased region" description="Gly residues" evidence="3">
    <location>
        <begin position="501"/>
        <end position="522"/>
    </location>
</feature>
<sequence length="1314" mass="134239">MPMTGRSSLESQLGWTEGGGEGELKRFSILPQHTLNITSERTASLKEKRSTFALSLSQLNVDKYPRSQLHLELVCSGSESAFAWRESGEPLRKPHPPNSPDRELNLDLSVLSSRAQHDKRVSQLRHQGGFPFKDTVFMSTMVYEYKQVIKARLDAKLTQKHRLMCVALMAAVISSDLAHGGNLGGGGYPRGGPGSGSPGFGAGGFPGGSRPSASYGAPGFGGGSGGLGGSGGFGGGRPSASYGAPGGGFGGSSGGGFGGSSGGGFGGSSGGGFGGSSGGYNNGGSGGGNYDNGRPEPYSFQYEVRDANSGNDYNQQESSDGNTVTGEYRVLLPDGRKQIVKYQANDATGYNADVQYEGQANYPSGGGGGGFGGQGGYRGGASGGQGGYRGGASGGQGGYRGGTSGGQGGFGGGSSGGQGGFGEGAGQGGYGGGSSGGQGGYGGSSGFGGSSGSGGGFSGSNTYLPPSYRNMAHCKLMCAFLVAAVISSDFANGENFGGEGYPRGGPGGGSQGFGVGAGGYPGGSRPSGSYGAPGLGGHRPTTDQLVLEVVVVEDSEVRVVSVAEDPYLHTELREAISEVGSGGFGGGSSDNGRPEPYSFQYEVRDANSGNDYNQQESSDGNTVTGEYRVLLPDGRKQIVKYQANDATGYNADVQYEGQANYPSGGGGGGFGGQGGYRGGASGGQGGYRGGASGGQGGYRGGTSGGQGGFGGGSSGGQGGFGEGAGQGGYGGGSSGGQGGYGGSSGFGGSSGSGGGFSGSNTYLPPSYRKLGSRMVEFRGGEPTLAQIGRPFKKNQDQFVQPRFEPQSPRPRHSADGSLAQHATSALANYVTELICVVLVSVVVAPDLVHSDILGGHFIQEGSLGGVEAGLYPKLSVGGYIALIFKLEDVPKLDLRPSTNEGGESAPTFLYDAPKKPVVPPICLPVGYPVGPPIALTINPAIYQTLTPPIDHTVSPPIEQTEGPSIYQTIPPPIEETVPPPIEETVPPPIDETVPPPIYHITSPPIHHTTSPPIYHTTSPPIHHTTSPPIHHTTSPPIYHTTSPPIDYTVIPPIDHTVVPPIGYPVGRPIEHTVSPPIEHTVGPPIEHTVGHPGGSHTEGYSGGHYDNGWHDSYSFQYAVKDANSGNDNNQHESSDGNTVTGEYQVLLPDGRKQIVSYHANETTGFVAEVKYEGEAGGYPPKNSGPSVHEIYGGFGNSTDSGNGVKGSNTYLPPYNPNDTLSSSSDEDIVVADMLLEPEEKNCQNDSSMVEKDLLMCDSSVCVGVVGDGGGGGVSNGRHDSIVRVFPLSKRNGKPRTSRVRYYAAIRVLSMYAAP</sequence>
<evidence type="ECO:0000313" key="4">
    <source>
        <dbReference type="EMBL" id="CAD7393201.1"/>
    </source>
</evidence>
<gene>
    <name evidence="4" type="ORF">TCEB3V08_LOCUS1185</name>
</gene>
<name>A0A7R9CD68_TIMCR</name>
<reference evidence="4" key="1">
    <citation type="submission" date="2020-11" db="EMBL/GenBank/DDBJ databases">
        <authorList>
            <person name="Tran Van P."/>
        </authorList>
    </citation>
    <scope>NUCLEOTIDE SEQUENCE</scope>
</reference>
<dbReference type="PROSITE" id="PS51155">
    <property type="entry name" value="CHIT_BIND_RR_2"/>
    <property type="match status" value="3"/>
</dbReference>
<dbReference type="GO" id="GO:0031012">
    <property type="term" value="C:extracellular matrix"/>
    <property type="evidence" value="ECO:0007669"/>
    <property type="project" value="TreeGrafter"/>
</dbReference>
<keyword evidence="1 2" id="KW-0193">Cuticle</keyword>
<protein>
    <recommendedName>
        <fullName evidence="5">Pro-resilin</fullName>
    </recommendedName>
</protein>
<feature type="region of interest" description="Disordered" evidence="3">
    <location>
        <begin position="687"/>
        <end position="736"/>
    </location>
</feature>
<dbReference type="InterPro" id="IPR000618">
    <property type="entry name" value="Insect_cuticle"/>
</dbReference>
<evidence type="ECO:0008006" key="5">
    <source>
        <dbReference type="Google" id="ProtNLM"/>
    </source>
</evidence>
<proteinExistence type="predicted"/>
<evidence type="ECO:0000256" key="1">
    <source>
        <dbReference type="ARBA" id="ARBA00022460"/>
    </source>
</evidence>
<dbReference type="InterPro" id="IPR031311">
    <property type="entry name" value="CHIT_BIND_RR_consensus"/>
</dbReference>
<evidence type="ECO:0000256" key="2">
    <source>
        <dbReference type="PROSITE-ProRule" id="PRU00497"/>
    </source>
</evidence>
<feature type="region of interest" description="Disordered" evidence="3">
    <location>
        <begin position="388"/>
        <end position="444"/>
    </location>
</feature>
<evidence type="ECO:0000256" key="3">
    <source>
        <dbReference type="SAM" id="MobiDB-lite"/>
    </source>
</evidence>
<dbReference type="PROSITE" id="PS00233">
    <property type="entry name" value="CHIT_BIND_RR_1"/>
    <property type="match status" value="3"/>
</dbReference>
<dbReference type="PANTHER" id="PTHR12236:SF79">
    <property type="entry name" value="CUTICULAR PROTEIN 50CB-RELATED"/>
    <property type="match status" value="1"/>
</dbReference>
<dbReference type="EMBL" id="OC316663">
    <property type="protein sequence ID" value="CAD7393201.1"/>
    <property type="molecule type" value="Genomic_DNA"/>
</dbReference>
<dbReference type="PANTHER" id="PTHR12236">
    <property type="entry name" value="STRUCTURAL CONTITUENT OF CUTICLE"/>
    <property type="match status" value="1"/>
</dbReference>
<organism evidence="4">
    <name type="scientific">Timema cristinae</name>
    <name type="common">Walking stick</name>
    <dbReference type="NCBI Taxonomy" id="61476"/>
    <lineage>
        <taxon>Eukaryota</taxon>
        <taxon>Metazoa</taxon>
        <taxon>Ecdysozoa</taxon>
        <taxon>Arthropoda</taxon>
        <taxon>Hexapoda</taxon>
        <taxon>Insecta</taxon>
        <taxon>Pterygota</taxon>
        <taxon>Neoptera</taxon>
        <taxon>Polyneoptera</taxon>
        <taxon>Phasmatodea</taxon>
        <taxon>Timematodea</taxon>
        <taxon>Timematoidea</taxon>
        <taxon>Timematidae</taxon>
        <taxon>Timema</taxon>
    </lineage>
</organism>
<accession>A0A7R9CD68</accession>
<feature type="region of interest" description="Disordered" evidence="3">
    <location>
        <begin position="501"/>
        <end position="537"/>
    </location>
</feature>
<dbReference type="GO" id="GO:0042302">
    <property type="term" value="F:structural constituent of cuticle"/>
    <property type="evidence" value="ECO:0007669"/>
    <property type="project" value="UniProtKB-UniRule"/>
</dbReference>
<dbReference type="Pfam" id="PF00379">
    <property type="entry name" value="Chitin_bind_4"/>
    <property type="match status" value="3"/>
</dbReference>
<dbReference type="GO" id="GO:0005615">
    <property type="term" value="C:extracellular space"/>
    <property type="evidence" value="ECO:0007669"/>
    <property type="project" value="TreeGrafter"/>
</dbReference>
<feature type="region of interest" description="Disordered" evidence="3">
    <location>
        <begin position="188"/>
        <end position="207"/>
    </location>
</feature>
<dbReference type="InterPro" id="IPR051217">
    <property type="entry name" value="Insect_Cuticle_Struc_Prot"/>
</dbReference>